<comment type="function">
    <text evidence="2">Could be a virulence factor.</text>
</comment>
<evidence type="ECO:0000256" key="1">
    <source>
        <dbReference type="ARBA" id="ARBA00000798"/>
    </source>
</evidence>
<keyword evidence="8" id="KW-0378">Hydrolase</keyword>
<accession>A0A2W2B7A7</accession>
<dbReference type="SUPFAM" id="SSF56024">
    <property type="entry name" value="Phospholipase D/nuclease"/>
    <property type="match status" value="2"/>
</dbReference>
<keyword evidence="9" id="KW-0442">Lipid degradation</keyword>
<evidence type="ECO:0000256" key="4">
    <source>
        <dbReference type="ARBA" id="ARBA00008664"/>
    </source>
</evidence>
<organism evidence="14 15">
    <name type="scientific">Aestuariivirga litoralis</name>
    <dbReference type="NCBI Taxonomy" id="2650924"/>
    <lineage>
        <taxon>Bacteria</taxon>
        <taxon>Pseudomonadati</taxon>
        <taxon>Pseudomonadota</taxon>
        <taxon>Alphaproteobacteria</taxon>
        <taxon>Hyphomicrobiales</taxon>
        <taxon>Aestuariivirgaceae</taxon>
        <taxon>Aestuariivirga</taxon>
    </lineage>
</organism>
<proteinExistence type="inferred from homology"/>
<dbReference type="Gene3D" id="3.30.870.10">
    <property type="entry name" value="Endonuclease Chain A"/>
    <property type="match status" value="2"/>
</dbReference>
<evidence type="ECO:0000313" key="15">
    <source>
        <dbReference type="Proteomes" id="UP000248795"/>
    </source>
</evidence>
<keyword evidence="10" id="KW-0443">Lipid metabolism</keyword>
<dbReference type="EMBL" id="QKVK01000007">
    <property type="protein sequence ID" value="PZF75938.1"/>
    <property type="molecule type" value="Genomic_DNA"/>
</dbReference>
<dbReference type="PANTHER" id="PTHR43856">
    <property type="entry name" value="CARDIOLIPIN HYDROLASE"/>
    <property type="match status" value="1"/>
</dbReference>
<evidence type="ECO:0000313" key="14">
    <source>
        <dbReference type="EMBL" id="PZF75938.1"/>
    </source>
</evidence>
<keyword evidence="15" id="KW-1185">Reference proteome</keyword>
<dbReference type="Pfam" id="PF13091">
    <property type="entry name" value="PLDc_2"/>
    <property type="match status" value="2"/>
</dbReference>
<name>A0A2W2B7A7_9HYPH</name>
<dbReference type="EC" id="3.1.4.4" evidence="5"/>
<feature type="chain" id="PRO_5016054481" description="Phospholipase D" evidence="12">
    <location>
        <begin position="31"/>
        <end position="357"/>
    </location>
</feature>
<dbReference type="GO" id="GO:0006793">
    <property type="term" value="P:phosphorus metabolic process"/>
    <property type="evidence" value="ECO:0007669"/>
    <property type="project" value="UniProtKB-ARBA"/>
</dbReference>
<dbReference type="InterPro" id="IPR051406">
    <property type="entry name" value="PLD_domain"/>
</dbReference>
<dbReference type="GO" id="GO:0016891">
    <property type="term" value="F:RNA endonuclease activity producing 5'-phosphomonoesters, hydrolytic mechanism"/>
    <property type="evidence" value="ECO:0007669"/>
    <property type="project" value="TreeGrafter"/>
</dbReference>
<feature type="signal peptide" evidence="12">
    <location>
        <begin position="1"/>
        <end position="30"/>
    </location>
</feature>
<dbReference type="GO" id="GO:0016042">
    <property type="term" value="P:lipid catabolic process"/>
    <property type="evidence" value="ECO:0007669"/>
    <property type="project" value="UniProtKB-KW"/>
</dbReference>
<dbReference type="GO" id="GO:0004630">
    <property type="term" value="F:phospholipase D activity"/>
    <property type="evidence" value="ECO:0007669"/>
    <property type="project" value="UniProtKB-EC"/>
</dbReference>
<dbReference type="PROSITE" id="PS50035">
    <property type="entry name" value="PLD"/>
    <property type="match status" value="1"/>
</dbReference>
<dbReference type="PANTHER" id="PTHR43856:SF1">
    <property type="entry name" value="MITOCHONDRIAL CARDIOLIPIN HYDROLASE"/>
    <property type="match status" value="1"/>
</dbReference>
<evidence type="ECO:0000256" key="8">
    <source>
        <dbReference type="ARBA" id="ARBA00022801"/>
    </source>
</evidence>
<feature type="domain" description="PLD phosphodiesterase" evidence="13">
    <location>
        <begin position="287"/>
        <end position="314"/>
    </location>
</feature>
<evidence type="ECO:0000256" key="9">
    <source>
        <dbReference type="ARBA" id="ARBA00022963"/>
    </source>
</evidence>
<comment type="catalytic activity">
    <reaction evidence="1">
        <text>a 1,2-diacyl-sn-glycero-3-phosphocholine + H2O = a 1,2-diacyl-sn-glycero-3-phosphate + choline + H(+)</text>
        <dbReference type="Rhea" id="RHEA:14445"/>
        <dbReference type="ChEBI" id="CHEBI:15354"/>
        <dbReference type="ChEBI" id="CHEBI:15377"/>
        <dbReference type="ChEBI" id="CHEBI:15378"/>
        <dbReference type="ChEBI" id="CHEBI:57643"/>
        <dbReference type="ChEBI" id="CHEBI:58608"/>
        <dbReference type="EC" id="3.1.4.4"/>
    </reaction>
</comment>
<dbReference type="RefSeq" id="WP_111199322.1">
    <property type="nucleotide sequence ID" value="NZ_QKVK01000007.1"/>
</dbReference>
<comment type="subcellular location">
    <subcellularLocation>
        <location evidence="3">Secreted</location>
    </subcellularLocation>
</comment>
<evidence type="ECO:0000256" key="5">
    <source>
        <dbReference type="ARBA" id="ARBA00012027"/>
    </source>
</evidence>
<evidence type="ECO:0000256" key="12">
    <source>
        <dbReference type="SAM" id="SignalP"/>
    </source>
</evidence>
<keyword evidence="7" id="KW-0964">Secreted</keyword>
<evidence type="ECO:0000256" key="6">
    <source>
        <dbReference type="ARBA" id="ARBA00018392"/>
    </source>
</evidence>
<evidence type="ECO:0000256" key="2">
    <source>
        <dbReference type="ARBA" id="ARBA00003145"/>
    </source>
</evidence>
<evidence type="ECO:0000256" key="11">
    <source>
        <dbReference type="ARBA" id="ARBA00029594"/>
    </source>
</evidence>
<comment type="caution">
    <text evidence="14">The sequence shown here is derived from an EMBL/GenBank/DDBJ whole genome shotgun (WGS) entry which is preliminary data.</text>
</comment>
<dbReference type="Proteomes" id="UP000248795">
    <property type="component" value="Unassembled WGS sequence"/>
</dbReference>
<dbReference type="InterPro" id="IPR001736">
    <property type="entry name" value="PLipase_D/transphosphatidylase"/>
</dbReference>
<sequence length="357" mass="39280">MSFRRLFKQARRTALLAVALFLSLTAAALADTLRILPEAGRTDFLQAFAEARSRIRVEICVLEDPQILAGLQQALGRGVRVQVIVDNGKYQAIPEERTNLAKYIVASGGELHLSNPIFPRSFPKVILIDDRKVLVGSACLDTTTFLQYRDYFLISTSRGLIRDLSNLFENDWAFSAPANTQAPPFNPTPKFNSPGLAIGPVNAANRLTTLIQSARSRLDVTSELLGNAALESELIAAVGRGVSVRLISPLCVNGATKEIQTLQNESLKKLQQWGVNVRVTGPVQTFQKPYMHARTMLADGARLYIGSISFSPDSTTFNREVGLFLTEAMPVKTYRARFDQDFAALSTPYTTNCPVMP</sequence>
<protein>
    <recommendedName>
        <fullName evidence="6">Phospholipase D</fullName>
        <ecNumber evidence="5">3.1.4.4</ecNumber>
    </recommendedName>
    <alternativeName>
        <fullName evidence="11">Choline phosphatase</fullName>
    </alternativeName>
</protein>
<evidence type="ECO:0000256" key="10">
    <source>
        <dbReference type="ARBA" id="ARBA00023098"/>
    </source>
</evidence>
<dbReference type="GO" id="GO:0005576">
    <property type="term" value="C:extracellular region"/>
    <property type="evidence" value="ECO:0007669"/>
    <property type="project" value="UniProtKB-SubCell"/>
</dbReference>
<evidence type="ECO:0000256" key="3">
    <source>
        <dbReference type="ARBA" id="ARBA00004613"/>
    </source>
</evidence>
<comment type="similarity">
    <text evidence="4">Belongs to the phospholipase D family.</text>
</comment>
<evidence type="ECO:0000256" key="7">
    <source>
        <dbReference type="ARBA" id="ARBA00022525"/>
    </source>
</evidence>
<reference evidence="15" key="1">
    <citation type="submission" date="2018-06" db="EMBL/GenBank/DDBJ databases">
        <title>Aestuariibacter litoralis strain KCTC 52945T.</title>
        <authorList>
            <person name="Li X."/>
            <person name="Salam N."/>
            <person name="Li J.-L."/>
            <person name="Chen Y.-M."/>
            <person name="Yang Z.-W."/>
            <person name="Zhang L.-Y."/>
            <person name="Han M.-X."/>
            <person name="Xiao M."/>
            <person name="Li W.-J."/>
        </authorList>
    </citation>
    <scope>NUCLEOTIDE SEQUENCE [LARGE SCALE GENOMIC DNA]</scope>
    <source>
        <strain evidence="15">KCTC 52945</strain>
    </source>
</reference>
<gene>
    <name evidence="14" type="ORF">DK847_14885</name>
</gene>
<dbReference type="AlphaFoldDB" id="A0A2W2B7A7"/>
<dbReference type="InterPro" id="IPR025202">
    <property type="entry name" value="PLD-like_dom"/>
</dbReference>
<keyword evidence="12" id="KW-0732">Signal</keyword>
<evidence type="ECO:0000259" key="13">
    <source>
        <dbReference type="PROSITE" id="PS50035"/>
    </source>
</evidence>